<comment type="caution">
    <text evidence="2">The sequence shown here is derived from an EMBL/GenBank/DDBJ whole genome shotgun (WGS) entry which is preliminary data.</text>
</comment>
<gene>
    <name evidence="2" type="ORF">M0R45_015508</name>
</gene>
<dbReference type="PANTHER" id="PTHR33116">
    <property type="entry name" value="REVERSE TRANSCRIPTASE ZINC-BINDING DOMAIN-CONTAINING PROTEIN-RELATED-RELATED"/>
    <property type="match status" value="1"/>
</dbReference>
<dbReference type="Proteomes" id="UP001457282">
    <property type="component" value="Unassembled WGS sequence"/>
</dbReference>
<reference evidence="2 3" key="1">
    <citation type="journal article" date="2023" name="G3 (Bethesda)">
        <title>A chromosome-length genome assembly and annotation of blackberry (Rubus argutus, cv. 'Hillquist').</title>
        <authorList>
            <person name="Bruna T."/>
            <person name="Aryal R."/>
            <person name="Dudchenko O."/>
            <person name="Sargent D.J."/>
            <person name="Mead D."/>
            <person name="Buti M."/>
            <person name="Cavallini A."/>
            <person name="Hytonen T."/>
            <person name="Andres J."/>
            <person name="Pham M."/>
            <person name="Weisz D."/>
            <person name="Mascagni F."/>
            <person name="Usai G."/>
            <person name="Natali L."/>
            <person name="Bassil N."/>
            <person name="Fernandez G.E."/>
            <person name="Lomsadze A."/>
            <person name="Armour M."/>
            <person name="Olukolu B."/>
            <person name="Poorten T."/>
            <person name="Britton C."/>
            <person name="Davik J."/>
            <person name="Ashrafi H."/>
            <person name="Aiden E.L."/>
            <person name="Borodovsky M."/>
            <person name="Worthington M."/>
        </authorList>
    </citation>
    <scope>NUCLEOTIDE SEQUENCE [LARGE SCALE GENOMIC DNA]</scope>
    <source>
        <strain evidence="2">PI 553951</strain>
    </source>
</reference>
<organism evidence="2 3">
    <name type="scientific">Rubus argutus</name>
    <name type="common">Southern blackberry</name>
    <dbReference type="NCBI Taxonomy" id="59490"/>
    <lineage>
        <taxon>Eukaryota</taxon>
        <taxon>Viridiplantae</taxon>
        <taxon>Streptophyta</taxon>
        <taxon>Embryophyta</taxon>
        <taxon>Tracheophyta</taxon>
        <taxon>Spermatophyta</taxon>
        <taxon>Magnoliopsida</taxon>
        <taxon>eudicotyledons</taxon>
        <taxon>Gunneridae</taxon>
        <taxon>Pentapetalae</taxon>
        <taxon>rosids</taxon>
        <taxon>fabids</taxon>
        <taxon>Rosales</taxon>
        <taxon>Rosaceae</taxon>
        <taxon>Rosoideae</taxon>
        <taxon>Rosoideae incertae sedis</taxon>
        <taxon>Rubus</taxon>
    </lineage>
</organism>
<proteinExistence type="predicted"/>
<dbReference type="PANTHER" id="PTHR33116:SF78">
    <property type="entry name" value="OS12G0587133 PROTEIN"/>
    <property type="match status" value="1"/>
</dbReference>
<name>A0AAW1XPQ0_RUBAR</name>
<dbReference type="PROSITE" id="PS50878">
    <property type="entry name" value="RT_POL"/>
    <property type="match status" value="1"/>
</dbReference>
<dbReference type="InterPro" id="IPR043502">
    <property type="entry name" value="DNA/RNA_pol_sf"/>
</dbReference>
<dbReference type="InterPro" id="IPR000477">
    <property type="entry name" value="RT_dom"/>
</dbReference>
<dbReference type="CDD" id="cd01650">
    <property type="entry name" value="RT_nLTR_like"/>
    <property type="match status" value="1"/>
</dbReference>
<dbReference type="AlphaFoldDB" id="A0AAW1XPQ0"/>
<evidence type="ECO:0000259" key="1">
    <source>
        <dbReference type="PROSITE" id="PS50878"/>
    </source>
</evidence>
<keyword evidence="3" id="KW-1185">Reference proteome</keyword>
<dbReference type="Pfam" id="PF13966">
    <property type="entry name" value="zf-RVT"/>
    <property type="match status" value="1"/>
</dbReference>
<dbReference type="Pfam" id="PF00078">
    <property type="entry name" value="RVT_1"/>
    <property type="match status" value="1"/>
</dbReference>
<feature type="domain" description="Reverse transcriptase" evidence="1">
    <location>
        <begin position="75"/>
        <end position="356"/>
    </location>
</feature>
<accession>A0AAW1XPQ0</accession>
<dbReference type="InterPro" id="IPR026960">
    <property type="entry name" value="RVT-Znf"/>
</dbReference>
<evidence type="ECO:0000313" key="2">
    <source>
        <dbReference type="EMBL" id="KAK9938787.1"/>
    </source>
</evidence>
<dbReference type="EMBL" id="JBEDUW010000003">
    <property type="protein sequence ID" value="KAK9938787.1"/>
    <property type="molecule type" value="Genomic_DNA"/>
</dbReference>
<protein>
    <recommendedName>
        <fullName evidence="1">Reverse transcriptase domain-containing protein</fullName>
    </recommendedName>
</protein>
<sequence>MDSAEDVRFHIPWLFPEIDPLHITQLCSPVSMLEVKNTMFNIGGFKAPGHDGFPALFYQSYWNIYATEVYNVVTDAFLSCSIPDGLNHTIISLIPKVTDPQNMTQFRPISLCTTIYKVISKIIVARIRPIMQYMISPNQVSYVPDRNISDNVMIAQEILFKFRKSIGKKGFFAWKIDLSKAYDRLRWDFIESVLFETKLPHNLVKLIMHCVTSTSFQISFNGELTDSFKAQRGIRQGDPLSPYIFVLCMEKLSHLIHIAVSVHRWKPVKASQSGPKVSHLFFADDLMLFAEASTTQADTLKECLDLFCSLSGQAVNYDKSLIFCSPNTDKHLASDISRICGSPTTNNLGKYLGMPLVHSRINKHTYATMFDKVQGRLARWKSKVLSMAGRLTLIQSVTSSIPMYTMQTAKLPMDTCDKLDQINRNFIWGDVEDKKRIHLVNWDSICMPKQMGGLGIKKTHHMNQAMLAKAGWRIIQNDKGLWSSIYQAKYLHNCNLTDVNYGPPPDCSSTWRSITHGASLRNGLVWRIGDGKTIKFWYDHWVLSKPIIEFALPTALIAPNATVSDFWNENGWNIDLLSISIPFDILQKKLTVPTGFSDDGDDIQIWGCSPNGCFSVKSAINSLVAPSTQVNPQWKLIWKLDIPPKQKTFFWVVLHRKLLTNVQRVRRRLTNCGTCSICHNNDETLLHLFRDCPKAQTIWRSINKPVSIQNSFLLDWNG</sequence>
<dbReference type="SUPFAM" id="SSF56672">
    <property type="entry name" value="DNA/RNA polymerases"/>
    <property type="match status" value="1"/>
</dbReference>
<evidence type="ECO:0000313" key="3">
    <source>
        <dbReference type="Proteomes" id="UP001457282"/>
    </source>
</evidence>